<comment type="catalytic activity">
    <reaction evidence="10 11">
        <text>DNA(n) + a 2'-deoxyribonucleoside 5'-triphosphate = DNA(n+1) + diphosphate</text>
        <dbReference type="Rhea" id="RHEA:22508"/>
        <dbReference type="Rhea" id="RHEA-COMP:17339"/>
        <dbReference type="Rhea" id="RHEA-COMP:17340"/>
        <dbReference type="ChEBI" id="CHEBI:33019"/>
        <dbReference type="ChEBI" id="CHEBI:61560"/>
        <dbReference type="ChEBI" id="CHEBI:173112"/>
        <dbReference type="EC" id="2.7.7.7"/>
    </reaction>
</comment>
<organism evidence="13 14">
    <name type="scientific">Lawsonia intracellularis (strain PHE/MN1-00)</name>
    <dbReference type="NCBI Taxonomy" id="363253"/>
    <lineage>
        <taxon>Bacteria</taxon>
        <taxon>Pseudomonadati</taxon>
        <taxon>Thermodesulfobacteriota</taxon>
        <taxon>Desulfovibrionia</taxon>
        <taxon>Desulfovibrionales</taxon>
        <taxon>Desulfovibrionaceae</taxon>
        <taxon>Lawsonia</taxon>
    </lineage>
</organism>
<dbReference type="KEGG" id="lip:LI0916"/>
<dbReference type="eggNOG" id="COG2812">
    <property type="taxonomic scope" value="Bacteria"/>
</dbReference>
<keyword evidence="2 11" id="KW-0808">Transferase</keyword>
<evidence type="ECO:0000256" key="7">
    <source>
        <dbReference type="ARBA" id="ARBA00022833"/>
    </source>
</evidence>
<dbReference type="GO" id="GO:0003677">
    <property type="term" value="F:DNA binding"/>
    <property type="evidence" value="ECO:0007669"/>
    <property type="project" value="InterPro"/>
</dbReference>
<dbReference type="Gene3D" id="3.40.50.300">
    <property type="entry name" value="P-loop containing nucleotide triphosphate hydrolases"/>
    <property type="match status" value="1"/>
</dbReference>
<dbReference type="Pfam" id="PF12169">
    <property type="entry name" value="DNA_pol3_gamma3"/>
    <property type="match status" value="1"/>
</dbReference>
<keyword evidence="7" id="KW-0862">Zinc</keyword>
<dbReference type="SMART" id="SM00382">
    <property type="entry name" value="AAA"/>
    <property type="match status" value="1"/>
</dbReference>
<dbReference type="GO" id="GO:0006261">
    <property type="term" value="P:DNA-templated DNA replication"/>
    <property type="evidence" value="ECO:0007669"/>
    <property type="project" value="TreeGrafter"/>
</dbReference>
<dbReference type="InterPro" id="IPR008921">
    <property type="entry name" value="DNA_pol3_clamp-load_cplx_C"/>
</dbReference>
<comment type="subunit">
    <text evidence="11">DNA polymerase III contains a core (composed of alpha, epsilon and theta chains) that associates with a tau subunit. This core dimerizes to form the POLIII' complex. PolIII' associates with the gamma complex (composed of gamma, delta, delta', psi and chi chains) and with the beta chain to form the complete DNA polymerase III complex.</text>
</comment>
<dbReference type="SUPFAM" id="SSF52540">
    <property type="entry name" value="P-loop containing nucleoside triphosphate hydrolases"/>
    <property type="match status" value="1"/>
</dbReference>
<accession>Q1MPV7</accession>
<keyword evidence="5" id="KW-0479">Metal-binding</keyword>
<dbReference type="NCBIfam" id="TIGR02397">
    <property type="entry name" value="dnaX_nterm"/>
    <property type="match status" value="1"/>
</dbReference>
<evidence type="ECO:0000256" key="9">
    <source>
        <dbReference type="ARBA" id="ARBA00022932"/>
    </source>
</evidence>
<dbReference type="RefSeq" id="WP_011526999.1">
    <property type="nucleotide sequence ID" value="NC_008011.1"/>
</dbReference>
<evidence type="ECO:0000256" key="2">
    <source>
        <dbReference type="ARBA" id="ARBA00022679"/>
    </source>
</evidence>
<keyword evidence="8 11" id="KW-0067">ATP-binding</keyword>
<dbReference type="CDD" id="cd00009">
    <property type="entry name" value="AAA"/>
    <property type="match status" value="1"/>
</dbReference>
<dbReference type="NCBIfam" id="NF004046">
    <property type="entry name" value="PRK05563.1"/>
    <property type="match status" value="1"/>
</dbReference>
<proteinExistence type="inferred from homology"/>
<evidence type="ECO:0000256" key="3">
    <source>
        <dbReference type="ARBA" id="ARBA00022695"/>
    </source>
</evidence>
<dbReference type="AlphaFoldDB" id="Q1MPV7"/>
<name>Q1MPV7_LAWIP</name>
<evidence type="ECO:0000256" key="4">
    <source>
        <dbReference type="ARBA" id="ARBA00022705"/>
    </source>
</evidence>
<dbReference type="Pfam" id="PF22608">
    <property type="entry name" value="DNAX_ATPase_lid"/>
    <property type="match status" value="1"/>
</dbReference>
<dbReference type="InterPro" id="IPR050238">
    <property type="entry name" value="DNA_Rep/Repair_Clamp_Loader"/>
</dbReference>
<dbReference type="CDD" id="cd18137">
    <property type="entry name" value="HLD_clamp_pol_III_gamma_tau"/>
    <property type="match status" value="1"/>
</dbReference>
<dbReference type="Gene3D" id="1.10.8.60">
    <property type="match status" value="1"/>
</dbReference>
<feature type="domain" description="AAA+ ATPase" evidence="12">
    <location>
        <begin position="37"/>
        <end position="178"/>
    </location>
</feature>
<evidence type="ECO:0000259" key="12">
    <source>
        <dbReference type="SMART" id="SM00382"/>
    </source>
</evidence>
<keyword evidence="14" id="KW-1185">Reference proteome</keyword>
<evidence type="ECO:0000256" key="1">
    <source>
        <dbReference type="ARBA" id="ARBA00006360"/>
    </source>
</evidence>
<dbReference type="EC" id="2.7.7.7" evidence="11"/>
<evidence type="ECO:0000256" key="5">
    <source>
        <dbReference type="ARBA" id="ARBA00022723"/>
    </source>
</evidence>
<dbReference type="InterPro" id="IPR022754">
    <property type="entry name" value="DNA_pol_III_gamma-3"/>
</dbReference>
<evidence type="ECO:0000256" key="6">
    <source>
        <dbReference type="ARBA" id="ARBA00022741"/>
    </source>
</evidence>
<dbReference type="GO" id="GO:0046872">
    <property type="term" value="F:metal ion binding"/>
    <property type="evidence" value="ECO:0007669"/>
    <property type="project" value="UniProtKB-KW"/>
</dbReference>
<keyword evidence="6 11" id="KW-0547">Nucleotide-binding</keyword>
<keyword evidence="3 11" id="KW-0548">Nucleotidyltransferase</keyword>
<dbReference type="InterPro" id="IPR003593">
    <property type="entry name" value="AAA+_ATPase"/>
</dbReference>
<dbReference type="OrthoDB" id="9810148at2"/>
<evidence type="ECO:0000256" key="10">
    <source>
        <dbReference type="ARBA" id="ARBA00049244"/>
    </source>
</evidence>
<comment type="similarity">
    <text evidence="1 11">Belongs to the DnaX/STICHEL family.</text>
</comment>
<reference evidence="13 14" key="1">
    <citation type="submission" date="2005-11" db="EMBL/GenBank/DDBJ databases">
        <title>The complete genome sequence of Lawsonia intracellularis: the causative agent of proliferative enteropathy.</title>
        <authorList>
            <person name="Kaur K."/>
            <person name="Zhang Q."/>
            <person name="Beckler D."/>
            <person name="Munir S."/>
            <person name="Li L."/>
            <person name="Kinsley K."/>
            <person name="Herron L."/>
            <person name="Peterson A."/>
            <person name="May B."/>
            <person name="Singh S."/>
            <person name="Gebhart C."/>
            <person name="Kapur V."/>
        </authorList>
    </citation>
    <scope>NUCLEOTIDE SEQUENCE [LARGE SCALE GENOMIC DNA]</scope>
    <source>
        <strain evidence="13 14">PHE/MN1-00</strain>
    </source>
</reference>
<dbReference type="STRING" id="363253.LI0916"/>
<keyword evidence="9 11" id="KW-0239">DNA-directed DNA polymerase</keyword>
<dbReference type="GO" id="GO:0009360">
    <property type="term" value="C:DNA polymerase III complex"/>
    <property type="evidence" value="ECO:0007669"/>
    <property type="project" value="InterPro"/>
</dbReference>
<dbReference type="Proteomes" id="UP000002430">
    <property type="component" value="Chromosome"/>
</dbReference>
<dbReference type="PANTHER" id="PTHR11669">
    <property type="entry name" value="REPLICATION FACTOR C / DNA POLYMERASE III GAMMA-TAU SUBUNIT"/>
    <property type="match status" value="1"/>
</dbReference>
<evidence type="ECO:0000313" key="13">
    <source>
        <dbReference type="EMBL" id="CAJ54970.1"/>
    </source>
</evidence>
<keyword evidence="4 11" id="KW-0235">DNA replication</keyword>
<evidence type="ECO:0000256" key="11">
    <source>
        <dbReference type="RuleBase" id="RU364063"/>
    </source>
</evidence>
<dbReference type="PANTHER" id="PTHR11669:SF0">
    <property type="entry name" value="PROTEIN STICHEL-LIKE 2"/>
    <property type="match status" value="1"/>
</dbReference>
<dbReference type="InterPro" id="IPR012763">
    <property type="entry name" value="DNA_pol_III_sug/sutau_N"/>
</dbReference>
<dbReference type="GO" id="GO:0003887">
    <property type="term" value="F:DNA-directed DNA polymerase activity"/>
    <property type="evidence" value="ECO:0007669"/>
    <property type="project" value="UniProtKB-KW"/>
</dbReference>
<evidence type="ECO:0000256" key="8">
    <source>
        <dbReference type="ARBA" id="ARBA00022840"/>
    </source>
</evidence>
<dbReference type="InterPro" id="IPR045085">
    <property type="entry name" value="HLD_clamp_pol_III_gamma_tau"/>
</dbReference>
<dbReference type="EMBL" id="AM180252">
    <property type="protein sequence ID" value="CAJ54970.1"/>
    <property type="molecule type" value="Genomic_DNA"/>
</dbReference>
<dbReference type="SUPFAM" id="SSF48019">
    <property type="entry name" value="post-AAA+ oligomerization domain-like"/>
    <property type="match status" value="1"/>
</dbReference>
<dbReference type="Pfam" id="PF13177">
    <property type="entry name" value="DNA_pol3_delta2"/>
    <property type="match status" value="1"/>
</dbReference>
<sequence length="574" mass="65281">MKQVSLAIRYRPQSFKEVVGQEIVKKILSRAAAESKVVPAYLLSGTRGVGKTTIARIFAKALNCQQAPTAEPCNTCEQCKRITKGIHVDVVEIDGASNRGVDDARRLRESIAYAPMEGRYKVFIIDEAHMLTRESFNALLKTLEEPPPFSTFVFATTEPHKFPVTIISRCQHFVLKPLTKEELIYNLIHVLKQENICYEDNAIQLIARRASGSIRDSMSLLGQTLMFSNGILTENVVRNVLGLAEQEFYEKLLRAFKDQNYEEVVKLNQILLEKGVDLGFFLREFATLWRNLFLLRKVSKLDANMLGMLPDEIPRLTSLANLFEPIYLHAAWQMVLENQRQILMSLEPPVALELLFLNLTLLPHLVSLEQISNGLAALSSTSLETEISNKLRDNSMKKDVISASTESESISNTKFQNEYQEVVEGDLQFISVKDVKSKRDTISSSMNEGEIIEEPTWEGFLQYCSKNGSTINTYFLNKLTGIFQQNTLVITVDSQFLYEKLISDKLEKLYELVHNYAGEKYTVQLIEPKNTFKLETEIKKDIVSHPVIQILQQTFDAELLRCTPTTNLHIKPNK</sequence>
<dbReference type="Gene3D" id="1.20.272.10">
    <property type="match status" value="1"/>
</dbReference>
<evidence type="ECO:0000313" key="14">
    <source>
        <dbReference type="Proteomes" id="UP000002430"/>
    </source>
</evidence>
<gene>
    <name evidence="11 13" type="primary">dnaX</name>
    <name evidence="13" type="ordered locus">LI0916</name>
</gene>
<dbReference type="HOGENOM" id="CLU_006229_0_7_7"/>
<dbReference type="FunFam" id="3.40.50.300:FF:000014">
    <property type="entry name" value="DNA polymerase III subunit gamma/tau"/>
    <property type="match status" value="1"/>
</dbReference>
<dbReference type="GO" id="GO:0005524">
    <property type="term" value="F:ATP binding"/>
    <property type="evidence" value="ECO:0007669"/>
    <property type="project" value="UniProtKB-KW"/>
</dbReference>
<protein>
    <recommendedName>
        <fullName evidence="11">DNA polymerase III subunit gamma/tau</fullName>
        <ecNumber evidence="11">2.7.7.7</ecNumber>
    </recommendedName>
</protein>
<dbReference type="InterPro" id="IPR027417">
    <property type="entry name" value="P-loop_NTPase"/>
</dbReference>
<comment type="function">
    <text evidence="11">DNA polymerase III is a complex, multichain enzyme responsible for most of the replicative synthesis in bacteria. This DNA polymerase also exhibits 3' to 5' exonuclease activity.</text>
</comment>